<gene>
    <name evidence="9" type="ORF">IV38_GL000782</name>
    <name evidence="10" type="ORF">IV40_GL001071</name>
</gene>
<dbReference type="EMBL" id="JQAZ01000002">
    <property type="protein sequence ID" value="KRN33007.1"/>
    <property type="molecule type" value="Genomic_DNA"/>
</dbReference>
<feature type="transmembrane region" description="Helical" evidence="7">
    <location>
        <begin position="47"/>
        <end position="68"/>
    </location>
</feature>
<evidence type="ECO:0000313" key="12">
    <source>
        <dbReference type="Proteomes" id="UP000051751"/>
    </source>
</evidence>
<dbReference type="Pfam" id="PF07690">
    <property type="entry name" value="MFS_1"/>
    <property type="match status" value="1"/>
</dbReference>
<dbReference type="InterPro" id="IPR020846">
    <property type="entry name" value="MFS_dom"/>
</dbReference>
<dbReference type="GO" id="GO:0022857">
    <property type="term" value="F:transmembrane transporter activity"/>
    <property type="evidence" value="ECO:0007669"/>
    <property type="project" value="InterPro"/>
</dbReference>
<accession>A0A0R2FT23</accession>
<feature type="transmembrane region" description="Helical" evidence="7">
    <location>
        <begin position="345"/>
        <end position="365"/>
    </location>
</feature>
<protein>
    <recommendedName>
        <fullName evidence="8">Major facilitator superfamily (MFS) profile domain-containing protein</fullName>
    </recommendedName>
</protein>
<evidence type="ECO:0000313" key="11">
    <source>
        <dbReference type="Proteomes" id="UP000051645"/>
    </source>
</evidence>
<keyword evidence="5 7" id="KW-1133">Transmembrane helix</keyword>
<dbReference type="PANTHER" id="PTHR23513">
    <property type="entry name" value="INTEGRAL MEMBRANE EFFLUX PROTEIN-RELATED"/>
    <property type="match status" value="1"/>
</dbReference>
<keyword evidence="4 7" id="KW-0812">Transmembrane</keyword>
<evidence type="ECO:0000256" key="2">
    <source>
        <dbReference type="ARBA" id="ARBA00022448"/>
    </source>
</evidence>
<reference evidence="11 12" key="1">
    <citation type="journal article" date="2015" name="Genome Announc.">
        <title>Expanding the biotechnology potential of lactobacilli through comparative genomics of 213 strains and associated genera.</title>
        <authorList>
            <person name="Sun Z."/>
            <person name="Harris H.M."/>
            <person name="McCann A."/>
            <person name="Guo C."/>
            <person name="Argimon S."/>
            <person name="Zhang W."/>
            <person name="Yang X."/>
            <person name="Jeffery I.B."/>
            <person name="Cooney J.C."/>
            <person name="Kagawa T.F."/>
            <person name="Liu W."/>
            <person name="Song Y."/>
            <person name="Salvetti E."/>
            <person name="Wrobel A."/>
            <person name="Rasinkangas P."/>
            <person name="Parkhill J."/>
            <person name="Rea M.C."/>
            <person name="O'Sullivan O."/>
            <person name="Ritari J."/>
            <person name="Douillard F.P."/>
            <person name="Paul Ross R."/>
            <person name="Yang R."/>
            <person name="Briner A.E."/>
            <person name="Felis G.E."/>
            <person name="de Vos W.M."/>
            <person name="Barrangou R."/>
            <person name="Klaenhammer T.R."/>
            <person name="Caufield P.W."/>
            <person name="Cui Y."/>
            <person name="Zhang H."/>
            <person name="O'Toole P.W."/>
        </authorList>
    </citation>
    <scope>NUCLEOTIDE SEQUENCE [LARGE SCALE GENOMIC DNA]</scope>
    <source>
        <strain evidence="9 12">ATCC BAA-66</strain>
        <strain evidence="10 11">DSM 13344</strain>
    </source>
</reference>
<dbReference type="STRING" id="81857.IV38_GL000782"/>
<dbReference type="CDD" id="cd06173">
    <property type="entry name" value="MFS_MefA_like"/>
    <property type="match status" value="1"/>
</dbReference>
<evidence type="ECO:0000256" key="1">
    <source>
        <dbReference type="ARBA" id="ARBA00004651"/>
    </source>
</evidence>
<dbReference type="SUPFAM" id="SSF103473">
    <property type="entry name" value="MFS general substrate transporter"/>
    <property type="match status" value="1"/>
</dbReference>
<feature type="domain" description="Major facilitator superfamily (MFS) profile" evidence="8">
    <location>
        <begin position="1"/>
        <end position="369"/>
    </location>
</feature>
<comment type="caution">
    <text evidence="9">The sequence shown here is derived from an EMBL/GenBank/DDBJ whole genome shotgun (WGS) entry which is preliminary data.</text>
</comment>
<evidence type="ECO:0000256" key="3">
    <source>
        <dbReference type="ARBA" id="ARBA00022475"/>
    </source>
</evidence>
<evidence type="ECO:0000313" key="10">
    <source>
        <dbReference type="EMBL" id="KRN33007.1"/>
    </source>
</evidence>
<feature type="transmembrane region" description="Helical" evidence="7">
    <location>
        <begin position="145"/>
        <end position="164"/>
    </location>
</feature>
<feature type="transmembrane region" description="Helical" evidence="7">
    <location>
        <begin position="113"/>
        <end position="139"/>
    </location>
</feature>
<keyword evidence="11" id="KW-1185">Reference proteome</keyword>
<dbReference type="Gene3D" id="1.20.1250.20">
    <property type="entry name" value="MFS general substrate transporter like domains"/>
    <property type="match status" value="1"/>
</dbReference>
<keyword evidence="3" id="KW-1003">Cell membrane</keyword>
<dbReference type="InterPro" id="IPR036259">
    <property type="entry name" value="MFS_trans_sf"/>
</dbReference>
<dbReference type="InterPro" id="IPR011701">
    <property type="entry name" value="MFS"/>
</dbReference>
<feature type="transmembrane region" description="Helical" evidence="7">
    <location>
        <begin position="20"/>
        <end position="40"/>
    </location>
</feature>
<feature type="transmembrane region" description="Helical" evidence="7">
    <location>
        <begin position="192"/>
        <end position="216"/>
    </location>
</feature>
<keyword evidence="6 7" id="KW-0472">Membrane</keyword>
<dbReference type="AlphaFoldDB" id="A0A0R2FT23"/>
<name>A0A0R2FT23_9LACO</name>
<dbReference type="Proteomes" id="UP000051645">
    <property type="component" value="Unassembled WGS sequence"/>
</dbReference>
<feature type="transmembrane region" description="Helical" evidence="7">
    <location>
        <begin position="316"/>
        <end position="339"/>
    </location>
</feature>
<dbReference type="PANTHER" id="PTHR23513:SF6">
    <property type="entry name" value="MAJOR FACILITATOR SUPERFAMILY ASSOCIATED DOMAIN-CONTAINING PROTEIN"/>
    <property type="match status" value="1"/>
</dbReference>
<dbReference type="PATRIC" id="fig|81857.3.peg.784"/>
<sequence length="373" mass="41528">MFGLNWFVVKATGTASMLGMVQGIGGIVLMVGDIMAGPLVDGYNRKWIMAMSDLISFIACAILATIVNVNNPEFYQLVLLTCIMDIGWAFNYPAAKAIIPEVITPQYLEGFNAYSNTAFNLANVIAPLIGGVLLTISWIDFRTFLWINAGSFLLSLVLTISLRYHPIQNDRPSLSIWESLKEGFQYIWQKKILALLVAIDATVNFFYAGVNLLLPYDVNHYYNGNEKYYSYVLSLLAVGGLIGGLTLVHTHSKVKIQKILIDILSLGIVMIVGGLWISYPVLLVVGALFGFYISRIGVRLMTMVQNRTEIAYLGRVFGIWFLSVDSMQPIGDFVFGFVIDWFKHQTFFILGAILLISVVLIAVILRRHRSAAV</sequence>
<organism evidence="9 12">
    <name type="scientific">Lactobacillus selangorensis</name>
    <dbReference type="NCBI Taxonomy" id="81857"/>
    <lineage>
        <taxon>Bacteria</taxon>
        <taxon>Bacillati</taxon>
        <taxon>Bacillota</taxon>
        <taxon>Bacilli</taxon>
        <taxon>Lactobacillales</taxon>
        <taxon>Lactobacillaceae</taxon>
        <taxon>Lactobacillus</taxon>
    </lineage>
</organism>
<evidence type="ECO:0000256" key="7">
    <source>
        <dbReference type="SAM" id="Phobius"/>
    </source>
</evidence>
<keyword evidence="2" id="KW-0813">Transport</keyword>
<evidence type="ECO:0000256" key="4">
    <source>
        <dbReference type="ARBA" id="ARBA00022692"/>
    </source>
</evidence>
<dbReference type="EMBL" id="JQAT01000002">
    <property type="protein sequence ID" value="KRN28583.1"/>
    <property type="molecule type" value="Genomic_DNA"/>
</dbReference>
<evidence type="ECO:0000259" key="8">
    <source>
        <dbReference type="PROSITE" id="PS50850"/>
    </source>
</evidence>
<evidence type="ECO:0000313" key="9">
    <source>
        <dbReference type="EMBL" id="KRN28583.1"/>
    </source>
</evidence>
<comment type="subcellular location">
    <subcellularLocation>
        <location evidence="1">Cell membrane</location>
        <topology evidence="1">Multi-pass membrane protein</topology>
    </subcellularLocation>
</comment>
<feature type="transmembrane region" description="Helical" evidence="7">
    <location>
        <begin position="228"/>
        <end position="247"/>
    </location>
</feature>
<dbReference type="PROSITE" id="PS50850">
    <property type="entry name" value="MFS"/>
    <property type="match status" value="1"/>
</dbReference>
<dbReference type="Proteomes" id="UP000051751">
    <property type="component" value="Unassembled WGS sequence"/>
</dbReference>
<dbReference type="GO" id="GO:0005886">
    <property type="term" value="C:plasma membrane"/>
    <property type="evidence" value="ECO:0007669"/>
    <property type="project" value="UniProtKB-SubCell"/>
</dbReference>
<proteinExistence type="predicted"/>
<evidence type="ECO:0000256" key="6">
    <source>
        <dbReference type="ARBA" id="ARBA00023136"/>
    </source>
</evidence>
<evidence type="ECO:0000256" key="5">
    <source>
        <dbReference type="ARBA" id="ARBA00022989"/>
    </source>
</evidence>